<dbReference type="Proteomes" id="UP000316330">
    <property type="component" value="Unassembled WGS sequence"/>
</dbReference>
<protein>
    <recommendedName>
        <fullName evidence="6">J domain-containing protein</fullName>
    </recommendedName>
</protein>
<dbReference type="GO" id="GO:0006260">
    <property type="term" value="P:DNA replication"/>
    <property type="evidence" value="ECO:0007669"/>
    <property type="project" value="UniProtKB-KW"/>
</dbReference>
<keyword evidence="5" id="KW-1185">Reference proteome</keyword>
<dbReference type="AlphaFoldDB" id="A0A559JST2"/>
<reference evidence="4 5" key="1">
    <citation type="submission" date="2019-07" db="EMBL/GenBank/DDBJ databases">
        <authorList>
            <person name="Kim J."/>
        </authorList>
    </citation>
    <scope>NUCLEOTIDE SEQUENCE [LARGE SCALE GENOMIC DNA]</scope>
    <source>
        <strain evidence="4 5">G13</strain>
    </source>
</reference>
<name>A0A559JST2_9BACL</name>
<dbReference type="OrthoDB" id="1738492at2"/>
<dbReference type="InterPro" id="IPR036869">
    <property type="entry name" value="J_dom_sf"/>
</dbReference>
<comment type="caution">
    <text evidence="4">The sequence shown here is derived from an EMBL/GenBank/DDBJ whole genome shotgun (WGS) entry which is preliminary data.</text>
</comment>
<proteinExistence type="predicted"/>
<dbReference type="SUPFAM" id="SSF46565">
    <property type="entry name" value="Chaperone J-domain"/>
    <property type="match status" value="1"/>
</dbReference>
<keyword evidence="3" id="KW-1133">Transmembrane helix</keyword>
<evidence type="ECO:0000256" key="2">
    <source>
        <dbReference type="ARBA" id="ARBA00023016"/>
    </source>
</evidence>
<evidence type="ECO:0000256" key="1">
    <source>
        <dbReference type="ARBA" id="ARBA00022705"/>
    </source>
</evidence>
<evidence type="ECO:0000313" key="5">
    <source>
        <dbReference type="Proteomes" id="UP000316330"/>
    </source>
</evidence>
<sequence length="283" mass="32102">MNDELKKAYETLGLPEDATREQVENRYFILLKRARSEKSRTDSGEDDEDTLDLKEINRAYNIVIGIESEKISTVEKQTKLGHFFYYYKVHVIIGIIVLLVAGFSIKEGIDKRREAANTPPANLTVSVFGNFYFADTNLLEQNMLKLVPEWQRIATSLVYNPPEVRSEQDMALQQKSVLMLITEKSDLYITDEKNFKTLAGQGAFVKLDDFVAKTGLRIPDNKIKNAQDNDEPSEFAYGIDITGNPVFHGVEMTGEREIVAIRATEEKWADASVLLKKLVQTTP</sequence>
<evidence type="ECO:0000313" key="4">
    <source>
        <dbReference type="EMBL" id="TVY02943.1"/>
    </source>
</evidence>
<dbReference type="RefSeq" id="WP_144698445.1">
    <property type="nucleotide sequence ID" value="NZ_VNJJ01000002.1"/>
</dbReference>
<keyword evidence="2" id="KW-0346">Stress response</keyword>
<keyword evidence="3" id="KW-0472">Membrane</keyword>
<evidence type="ECO:0008006" key="6">
    <source>
        <dbReference type="Google" id="ProtNLM"/>
    </source>
</evidence>
<accession>A0A559JST2</accession>
<keyword evidence="1" id="KW-0235">DNA replication</keyword>
<dbReference type="EMBL" id="VNJJ01000002">
    <property type="protein sequence ID" value="TVY02943.1"/>
    <property type="molecule type" value="Genomic_DNA"/>
</dbReference>
<feature type="transmembrane region" description="Helical" evidence="3">
    <location>
        <begin position="85"/>
        <end position="105"/>
    </location>
</feature>
<gene>
    <name evidence="4" type="ORF">FPZ45_03350</name>
</gene>
<keyword evidence="3" id="KW-0812">Transmembrane</keyword>
<organism evidence="4 5">
    <name type="scientific">Cohnella terricola</name>
    <dbReference type="NCBI Taxonomy" id="1289167"/>
    <lineage>
        <taxon>Bacteria</taxon>
        <taxon>Bacillati</taxon>
        <taxon>Bacillota</taxon>
        <taxon>Bacilli</taxon>
        <taxon>Bacillales</taxon>
        <taxon>Paenibacillaceae</taxon>
        <taxon>Cohnella</taxon>
    </lineage>
</organism>
<dbReference type="Gene3D" id="1.10.287.110">
    <property type="entry name" value="DnaJ domain"/>
    <property type="match status" value="1"/>
</dbReference>
<evidence type="ECO:0000256" key="3">
    <source>
        <dbReference type="SAM" id="Phobius"/>
    </source>
</evidence>